<reference evidence="2 3" key="1">
    <citation type="submission" date="2014-11" db="EMBL/GenBank/DDBJ databases">
        <title>Tamlana sedimentorum sp. nov., isolated from shallow sand sediments of the Sea of Japan.</title>
        <authorList>
            <person name="Romanenko L.A."/>
        </authorList>
    </citation>
    <scope>NUCLEOTIDE SEQUENCE [LARGE SCALE GENOMIC DNA]</scope>
    <source>
        <strain evidence="2 3">JCM 19808</strain>
    </source>
</reference>
<protein>
    <submittedName>
        <fullName evidence="2">Uncharacterized protein</fullName>
    </submittedName>
</protein>
<dbReference type="Proteomes" id="UP000032578">
    <property type="component" value="Unassembled WGS sequence"/>
</dbReference>
<dbReference type="Pfam" id="PF13174">
    <property type="entry name" value="TPR_6"/>
    <property type="match status" value="1"/>
</dbReference>
<dbReference type="InterPro" id="IPR011990">
    <property type="entry name" value="TPR-like_helical_dom_sf"/>
</dbReference>
<evidence type="ECO:0000313" key="2">
    <source>
        <dbReference type="EMBL" id="KJD35830.1"/>
    </source>
</evidence>
<dbReference type="SUPFAM" id="SSF48452">
    <property type="entry name" value="TPR-like"/>
    <property type="match status" value="1"/>
</dbReference>
<comment type="caution">
    <text evidence="2">The sequence shown here is derived from an EMBL/GenBank/DDBJ whole genome shotgun (WGS) entry which is preliminary data.</text>
</comment>
<evidence type="ECO:0000256" key="1">
    <source>
        <dbReference type="SAM" id="Phobius"/>
    </source>
</evidence>
<dbReference type="OrthoDB" id="1451921at2"/>
<proteinExistence type="predicted"/>
<dbReference type="EMBL" id="JTDW01000005">
    <property type="protein sequence ID" value="KJD35830.1"/>
    <property type="molecule type" value="Genomic_DNA"/>
</dbReference>
<keyword evidence="1" id="KW-1133">Transmembrane helix</keyword>
<sequence length="245" mass="28223">MEDKEYISKELFEIIERYIKGNMTLKELQDINQLIELDTDFKQKVEEVKTYIHGIETQALKEKLDDFHEATKNQPNVAQKSNLIFLNFKRIAIAAAFIIGLGSIWYFSIPQNEKLYAKYYKNDPGLPTTMSSTNNFEFYSAMVKYKHGEYKSAIQSWNALVAKTPENDTLNYFIGVAHLANKNVDSAIPFLERTVQSKKDFPLINDANYYLGLAYLKEGNTELAKQFLSKSNNDLSKELILKLSD</sequence>
<keyword evidence="1" id="KW-0472">Membrane</keyword>
<dbReference type="STRING" id="1435349.PW52_08860"/>
<dbReference type="Gene3D" id="1.25.40.10">
    <property type="entry name" value="Tetratricopeptide repeat domain"/>
    <property type="match status" value="1"/>
</dbReference>
<dbReference type="AlphaFoldDB" id="A0A0D7W9J9"/>
<gene>
    <name evidence="2" type="ORF">PW52_08860</name>
</gene>
<evidence type="ECO:0000313" key="3">
    <source>
        <dbReference type="Proteomes" id="UP000032578"/>
    </source>
</evidence>
<dbReference type="InterPro" id="IPR019734">
    <property type="entry name" value="TPR_rpt"/>
</dbReference>
<name>A0A0D7W9J9_9FLAO</name>
<keyword evidence="3" id="KW-1185">Reference proteome</keyword>
<dbReference type="Pfam" id="PF13432">
    <property type="entry name" value="TPR_16"/>
    <property type="match status" value="1"/>
</dbReference>
<feature type="transmembrane region" description="Helical" evidence="1">
    <location>
        <begin position="91"/>
        <end position="109"/>
    </location>
</feature>
<dbReference type="RefSeq" id="WP_044632562.1">
    <property type="nucleotide sequence ID" value="NZ_JTDW01000005.1"/>
</dbReference>
<accession>A0A0D7W9J9</accession>
<dbReference type="PATRIC" id="fig|1435349.4.peg.2763"/>
<organism evidence="2 3">
    <name type="scientific">Neotamlana sedimentorum</name>
    <dbReference type="NCBI Taxonomy" id="1435349"/>
    <lineage>
        <taxon>Bacteria</taxon>
        <taxon>Pseudomonadati</taxon>
        <taxon>Bacteroidota</taxon>
        <taxon>Flavobacteriia</taxon>
        <taxon>Flavobacteriales</taxon>
        <taxon>Flavobacteriaceae</taxon>
        <taxon>Neotamlana</taxon>
    </lineage>
</organism>
<keyword evidence="1" id="KW-0812">Transmembrane</keyword>